<feature type="repeat" description="WD" evidence="8">
    <location>
        <begin position="189"/>
        <end position="230"/>
    </location>
</feature>
<keyword evidence="5" id="KW-0648">Protein biosynthesis</keyword>
<gene>
    <name evidence="9" type="ORF">H696_03738</name>
</gene>
<dbReference type="RefSeq" id="XP_009495871.1">
    <property type="nucleotide sequence ID" value="XM_009497596.1"/>
</dbReference>
<dbReference type="PANTHER" id="PTHR19877:SF1">
    <property type="entry name" value="EUKARYOTIC TRANSLATION INITIATION FACTOR 3 SUBUNIT I"/>
    <property type="match status" value="1"/>
</dbReference>
<dbReference type="AlphaFoldDB" id="A0A058Z5A1"/>
<dbReference type="InterPro" id="IPR015943">
    <property type="entry name" value="WD40/YVTN_repeat-like_dom_sf"/>
</dbReference>
<dbReference type="GO" id="GO:0003723">
    <property type="term" value="F:RNA binding"/>
    <property type="evidence" value="ECO:0007669"/>
    <property type="project" value="TreeGrafter"/>
</dbReference>
<dbReference type="GO" id="GO:0002183">
    <property type="term" value="P:cytoplasmic translational initiation"/>
    <property type="evidence" value="ECO:0007669"/>
    <property type="project" value="TreeGrafter"/>
</dbReference>
<dbReference type="GO" id="GO:0071541">
    <property type="term" value="C:eukaryotic translation initiation factor 3 complex, eIF3m"/>
    <property type="evidence" value="ECO:0007669"/>
    <property type="project" value="TreeGrafter"/>
</dbReference>
<evidence type="ECO:0000256" key="3">
    <source>
        <dbReference type="ARBA" id="ARBA00022574"/>
    </source>
</evidence>
<dbReference type="PROSITE" id="PS50082">
    <property type="entry name" value="WD_REPEATS_2"/>
    <property type="match status" value="4"/>
</dbReference>
<dbReference type="InterPro" id="IPR027525">
    <property type="entry name" value="eIF3i"/>
</dbReference>
<dbReference type="InterPro" id="IPR036322">
    <property type="entry name" value="WD40_repeat_dom_sf"/>
</dbReference>
<evidence type="ECO:0000256" key="4">
    <source>
        <dbReference type="ARBA" id="ARBA00022737"/>
    </source>
</evidence>
<evidence type="ECO:0000256" key="7">
    <source>
        <dbReference type="ARBA" id="ARBA00040390"/>
    </source>
</evidence>
<organism evidence="9">
    <name type="scientific">Fonticula alba</name>
    <name type="common">Slime mold</name>
    <dbReference type="NCBI Taxonomy" id="691883"/>
    <lineage>
        <taxon>Eukaryota</taxon>
        <taxon>Rotosphaerida</taxon>
        <taxon>Fonticulaceae</taxon>
        <taxon>Fonticula</taxon>
    </lineage>
</organism>
<evidence type="ECO:0000256" key="2">
    <source>
        <dbReference type="ARBA" id="ARBA00022540"/>
    </source>
</evidence>
<keyword evidence="10" id="KW-1185">Reference proteome</keyword>
<feature type="repeat" description="WD" evidence="8">
    <location>
        <begin position="57"/>
        <end position="98"/>
    </location>
</feature>
<dbReference type="PROSITE" id="PS50294">
    <property type="entry name" value="WD_REPEATS_REGION"/>
    <property type="match status" value="2"/>
</dbReference>
<dbReference type="InterPro" id="IPR019775">
    <property type="entry name" value="WD40_repeat_CS"/>
</dbReference>
<evidence type="ECO:0000256" key="1">
    <source>
        <dbReference type="ARBA" id="ARBA00022490"/>
    </source>
</evidence>
<dbReference type="OMA" id="VWFSHNG"/>
<evidence type="ECO:0000256" key="6">
    <source>
        <dbReference type="ARBA" id="ARBA00038394"/>
    </source>
</evidence>
<keyword evidence="4" id="KW-0677">Repeat</keyword>
<dbReference type="InterPro" id="IPR001680">
    <property type="entry name" value="WD40_rpt"/>
</dbReference>
<comment type="similarity">
    <text evidence="6">Belongs to the WD repeat STRAP family.</text>
</comment>
<proteinExistence type="inferred from homology"/>
<dbReference type="GO" id="GO:0003743">
    <property type="term" value="F:translation initiation factor activity"/>
    <property type="evidence" value="ECO:0007669"/>
    <property type="project" value="UniProtKB-KW"/>
</dbReference>
<reference evidence="9" key="1">
    <citation type="submission" date="2013-04" db="EMBL/GenBank/DDBJ databases">
        <title>The Genome Sequence of Fonticula alba ATCC 38817.</title>
        <authorList>
            <consortium name="The Broad Institute Genomics Platform"/>
            <person name="Russ C."/>
            <person name="Cuomo C."/>
            <person name="Burger G."/>
            <person name="Gray M.W."/>
            <person name="Holland P.W.H."/>
            <person name="King N."/>
            <person name="Lang F.B.F."/>
            <person name="Roger A.J."/>
            <person name="Ruiz-Trillo I."/>
            <person name="Brown M."/>
            <person name="Walker B."/>
            <person name="Young S."/>
            <person name="Zeng Q."/>
            <person name="Gargeya S."/>
            <person name="Fitzgerald M."/>
            <person name="Haas B."/>
            <person name="Abouelleil A."/>
            <person name="Allen A.W."/>
            <person name="Alvarado L."/>
            <person name="Arachchi H.M."/>
            <person name="Berlin A.M."/>
            <person name="Chapman S.B."/>
            <person name="Gainer-Dewar J."/>
            <person name="Goldberg J."/>
            <person name="Griggs A."/>
            <person name="Gujja S."/>
            <person name="Hansen M."/>
            <person name="Howarth C."/>
            <person name="Imamovic A."/>
            <person name="Ireland A."/>
            <person name="Larimer J."/>
            <person name="McCowan C."/>
            <person name="Murphy C."/>
            <person name="Pearson M."/>
            <person name="Poon T.W."/>
            <person name="Priest M."/>
            <person name="Roberts A."/>
            <person name="Saif S."/>
            <person name="Shea T."/>
            <person name="Sisk P."/>
            <person name="Sykes S."/>
            <person name="Wortman J."/>
            <person name="Nusbaum C."/>
            <person name="Birren B."/>
        </authorList>
    </citation>
    <scope>NUCLEOTIDE SEQUENCE [LARGE SCALE GENOMIC DNA]</scope>
    <source>
        <strain evidence="9">ATCC 38817</strain>
    </source>
</reference>
<sequence length="341" mass="37953">MSAKSVSSTIRPFQLRGHARPLTHVRFNNDGDLLMTTCKEGTSLLWSSYTGELLGSYEGHGGVVWSFDFTSDSRKIITASGDMTSRLWDTETGKELHMISAPSTVSDASFSVGNKMFFIVTVNNMNQHSSIVIYDATSFELINRIELPRDLRFTCALWADCNTRIIASLSDHTIVSYNVRTGETTGQATTAHKDTITDMQMSHDGTYFITSSRDMTAKIFDIHELSQIRVYTTDSPLNSASIDNIKGHIFLGGGQDASQVTTTHARSGKFETRIYHEALAEELGRVRGHFGPINTLHVSPQGTHFATGGEDGFVRLHEFDQNYHDFKIEFDENFEPSADVN</sequence>
<dbReference type="Proteomes" id="UP000030693">
    <property type="component" value="Unassembled WGS sequence"/>
</dbReference>
<feature type="repeat" description="WD" evidence="8">
    <location>
        <begin position="286"/>
        <end position="316"/>
    </location>
</feature>
<evidence type="ECO:0000256" key="5">
    <source>
        <dbReference type="ARBA" id="ARBA00022917"/>
    </source>
</evidence>
<keyword evidence="3 8" id="KW-0853">WD repeat</keyword>
<evidence type="ECO:0000256" key="8">
    <source>
        <dbReference type="PROSITE-ProRule" id="PRU00221"/>
    </source>
</evidence>
<dbReference type="STRING" id="691883.A0A058Z5A1"/>
<dbReference type="SUPFAM" id="SSF50978">
    <property type="entry name" value="WD40 repeat-like"/>
    <property type="match status" value="1"/>
</dbReference>
<dbReference type="PROSITE" id="PS00678">
    <property type="entry name" value="WD_REPEATS_1"/>
    <property type="match status" value="1"/>
</dbReference>
<accession>A0A058Z5A1</accession>
<dbReference type="GeneID" id="20528463"/>
<keyword evidence="1" id="KW-0963">Cytoplasm</keyword>
<dbReference type="Pfam" id="PF24805">
    <property type="entry name" value="EIF3I"/>
    <property type="match status" value="1"/>
</dbReference>
<feature type="repeat" description="WD" evidence="8">
    <location>
        <begin position="15"/>
        <end position="56"/>
    </location>
</feature>
<dbReference type="SMART" id="SM00320">
    <property type="entry name" value="WD40"/>
    <property type="match status" value="6"/>
</dbReference>
<protein>
    <recommendedName>
        <fullName evidence="7">Serine-threonine kinase receptor-associated protein</fullName>
    </recommendedName>
</protein>
<dbReference type="EMBL" id="KB932206">
    <property type="protein sequence ID" value="KCV69306.1"/>
    <property type="molecule type" value="Genomic_DNA"/>
</dbReference>
<dbReference type="Gene3D" id="2.130.10.10">
    <property type="entry name" value="YVTN repeat-like/Quinoprotein amine dehydrogenase"/>
    <property type="match status" value="1"/>
</dbReference>
<name>A0A058Z5A1_FONAL</name>
<dbReference type="eggNOG" id="KOG0643">
    <property type="taxonomic scope" value="Eukaryota"/>
</dbReference>
<dbReference type="PANTHER" id="PTHR19877">
    <property type="entry name" value="EUKARYOTIC TRANSLATION INITIATION FACTOR 3 SUBUNIT I"/>
    <property type="match status" value="1"/>
</dbReference>
<dbReference type="OrthoDB" id="24966at2759"/>
<keyword evidence="2" id="KW-0396">Initiation factor</keyword>
<evidence type="ECO:0000313" key="9">
    <source>
        <dbReference type="EMBL" id="KCV69306.1"/>
    </source>
</evidence>
<evidence type="ECO:0000313" key="10">
    <source>
        <dbReference type="Proteomes" id="UP000030693"/>
    </source>
</evidence>